<sequence length="141" mass="15465">MEGVFVVNLLHIAALIAAVAFLVLVIFLAKTLMSVSKTLDNVSTTLESVEKQMQGISEETTLLLQKTNYLADDISEKTAKTTVLFDGIKGIGQTVNEFNHSLQQLSKEVQQQAGEQAPQASQAMKWGEAAIHLWKSYKGKK</sequence>
<evidence type="ECO:0000313" key="3">
    <source>
        <dbReference type="Proteomes" id="UP000316425"/>
    </source>
</evidence>
<keyword evidence="1" id="KW-0472">Membrane</keyword>
<gene>
    <name evidence="2" type="ORF">FPQ13_04490</name>
</gene>
<feature type="transmembrane region" description="Helical" evidence="1">
    <location>
        <begin position="6"/>
        <end position="29"/>
    </location>
</feature>
<dbReference type="Pfam" id="PF06103">
    <property type="entry name" value="DUF948"/>
    <property type="match status" value="1"/>
</dbReference>
<accession>A0A556PQ51</accession>
<evidence type="ECO:0000256" key="1">
    <source>
        <dbReference type="SAM" id="Phobius"/>
    </source>
</evidence>
<dbReference type="Proteomes" id="UP000316425">
    <property type="component" value="Unassembled WGS sequence"/>
</dbReference>
<dbReference type="EMBL" id="VMHE01000004">
    <property type="protein sequence ID" value="TSJ66521.1"/>
    <property type="molecule type" value="Genomic_DNA"/>
</dbReference>
<dbReference type="PANTHER" id="PTHR40070:SF1">
    <property type="entry name" value="UPF0478 PROTEIN YTXG"/>
    <property type="match status" value="1"/>
</dbReference>
<keyword evidence="1" id="KW-0812">Transmembrane</keyword>
<dbReference type="PANTHER" id="PTHR40070">
    <property type="entry name" value="UPF0478 PROTEIN YTXG"/>
    <property type="match status" value="1"/>
</dbReference>
<evidence type="ECO:0000313" key="2">
    <source>
        <dbReference type="EMBL" id="TSJ66521.1"/>
    </source>
</evidence>
<name>A0A556PQ51_9BACI</name>
<reference evidence="2 3" key="1">
    <citation type="submission" date="2019-07" db="EMBL/GenBank/DDBJ databases">
        <title>Allobacillus sp. nov. SKP isolated from shrimp paste of Euphausiacea.</title>
        <authorList>
            <person name="Kanchanasin P."/>
            <person name="Tanasupawat S."/>
            <person name="Shi W."/>
            <person name="Wu L."/>
            <person name="Ma J."/>
        </authorList>
    </citation>
    <scope>NUCLEOTIDE SEQUENCE [LARGE SCALE GENOMIC DNA]</scope>
    <source>
        <strain evidence="2 3">SKP4-8</strain>
    </source>
</reference>
<comment type="caution">
    <text evidence="2">The sequence shown here is derived from an EMBL/GenBank/DDBJ whole genome shotgun (WGS) entry which is preliminary data.</text>
</comment>
<organism evidence="2 3">
    <name type="scientific">Allobacillus salarius</name>
    <dbReference type="NCBI Taxonomy" id="1955272"/>
    <lineage>
        <taxon>Bacteria</taxon>
        <taxon>Bacillati</taxon>
        <taxon>Bacillota</taxon>
        <taxon>Bacilli</taxon>
        <taxon>Bacillales</taxon>
        <taxon>Bacillaceae</taxon>
        <taxon>Allobacillus</taxon>
    </lineage>
</organism>
<keyword evidence="1" id="KW-1133">Transmembrane helix</keyword>
<dbReference type="AlphaFoldDB" id="A0A556PQ51"/>
<protein>
    <submittedName>
        <fullName evidence="2">DUF948 domain-containing protein</fullName>
    </submittedName>
</protein>
<dbReference type="InterPro" id="IPR009293">
    <property type="entry name" value="UPF0478"/>
</dbReference>
<proteinExistence type="predicted"/>
<keyword evidence="3" id="KW-1185">Reference proteome</keyword>
<dbReference type="OrthoDB" id="2366030at2"/>